<accession>A0ABM9HNE9</accession>
<organism evidence="6 7">
    <name type="scientific">Commensalibacter papalotli</name>
    <name type="common">ex Botero et al. 2024</name>
    <dbReference type="NCBI Taxonomy" id="2972766"/>
    <lineage>
        <taxon>Bacteria</taxon>
        <taxon>Pseudomonadati</taxon>
        <taxon>Pseudomonadota</taxon>
        <taxon>Alphaproteobacteria</taxon>
        <taxon>Acetobacterales</taxon>
        <taxon>Acetobacteraceae</taxon>
    </lineage>
</organism>
<comment type="caution">
    <text evidence="6">The sequence shown here is derived from an EMBL/GenBank/DDBJ whole genome shotgun (WGS) entry which is preliminary data.</text>
</comment>
<reference evidence="6" key="1">
    <citation type="submission" date="2022-10" db="EMBL/GenBank/DDBJ databases">
        <authorList>
            <person name="Botero Cardona J."/>
        </authorList>
    </citation>
    <scope>NUCLEOTIDE SEQUENCE</scope>
    <source>
        <strain evidence="6">R-83534</strain>
    </source>
</reference>
<dbReference type="Gene3D" id="1.10.287.480">
    <property type="entry name" value="helix hairpin bin"/>
    <property type="match status" value="1"/>
</dbReference>
<keyword evidence="1" id="KW-0963">Cytoplasm</keyword>
<dbReference type="RefSeq" id="WP_282023703.1">
    <property type="nucleotide sequence ID" value="NZ_CAMXCH010000002.1"/>
</dbReference>
<evidence type="ECO:0000256" key="5">
    <source>
        <dbReference type="ARBA" id="ARBA00023284"/>
    </source>
</evidence>
<dbReference type="InterPro" id="IPR023212">
    <property type="entry name" value="Hsp33_helix_hairpin_bin_dom_sf"/>
</dbReference>
<evidence type="ECO:0000256" key="3">
    <source>
        <dbReference type="ARBA" id="ARBA00023157"/>
    </source>
</evidence>
<name>A0ABM9HNE9_9PROT</name>
<gene>
    <name evidence="6" type="ORF">R83534S58_LOCUS1063</name>
</gene>
<evidence type="ECO:0000313" key="6">
    <source>
        <dbReference type="EMBL" id="CAI3939962.1"/>
    </source>
</evidence>
<dbReference type="EMBL" id="CAMXCH010000002">
    <property type="protein sequence ID" value="CAI3939962.1"/>
    <property type="molecule type" value="Genomic_DNA"/>
</dbReference>
<dbReference type="SUPFAM" id="SSF118352">
    <property type="entry name" value="HSP33 redox switch-like"/>
    <property type="match status" value="1"/>
</dbReference>
<dbReference type="SUPFAM" id="SSF64397">
    <property type="entry name" value="Hsp33 domain"/>
    <property type="match status" value="1"/>
</dbReference>
<dbReference type="PANTHER" id="PTHR30111:SF1">
    <property type="entry name" value="33 KDA CHAPERONIN"/>
    <property type="match status" value="1"/>
</dbReference>
<dbReference type="Gene3D" id="3.90.1280.10">
    <property type="entry name" value="HSP33 redox switch-like"/>
    <property type="match status" value="1"/>
</dbReference>
<evidence type="ECO:0000256" key="2">
    <source>
        <dbReference type="ARBA" id="ARBA00022833"/>
    </source>
</evidence>
<dbReference type="Gene3D" id="3.55.30.10">
    <property type="entry name" value="Hsp33 domain"/>
    <property type="match status" value="1"/>
</dbReference>
<keyword evidence="7" id="KW-1185">Reference proteome</keyword>
<evidence type="ECO:0000313" key="7">
    <source>
        <dbReference type="Proteomes" id="UP001154272"/>
    </source>
</evidence>
<dbReference type="Proteomes" id="UP001154272">
    <property type="component" value="Unassembled WGS sequence"/>
</dbReference>
<dbReference type="PANTHER" id="PTHR30111">
    <property type="entry name" value="33 KDA CHAPERONIN"/>
    <property type="match status" value="1"/>
</dbReference>
<dbReference type="InterPro" id="IPR000397">
    <property type="entry name" value="Heat_shock_Hsp33"/>
</dbReference>
<evidence type="ECO:0000256" key="4">
    <source>
        <dbReference type="ARBA" id="ARBA00023186"/>
    </source>
</evidence>
<evidence type="ECO:0000256" key="1">
    <source>
        <dbReference type="ARBA" id="ARBA00022490"/>
    </source>
</evidence>
<dbReference type="InterPro" id="IPR016154">
    <property type="entry name" value="Heat_shock_Hsp33_C"/>
</dbReference>
<dbReference type="InterPro" id="IPR016153">
    <property type="entry name" value="Heat_shock_Hsp33_N"/>
</dbReference>
<dbReference type="Pfam" id="PF01430">
    <property type="entry name" value="HSP33"/>
    <property type="match status" value="1"/>
</dbReference>
<dbReference type="CDD" id="cd00498">
    <property type="entry name" value="Hsp33"/>
    <property type="match status" value="1"/>
</dbReference>
<keyword evidence="5" id="KW-0676">Redox-active center</keyword>
<protein>
    <submittedName>
        <fullName evidence="6">HSP33 family (HslO) (PDB:1HW7)</fullName>
    </submittedName>
</protein>
<keyword evidence="3" id="KW-1015">Disulfide bond</keyword>
<proteinExistence type="predicted"/>
<dbReference type="PIRSF" id="PIRSF005261">
    <property type="entry name" value="Heat_shock_Hsp33"/>
    <property type="match status" value="1"/>
</dbReference>
<keyword evidence="4" id="KW-0143">Chaperone</keyword>
<keyword evidence="2" id="KW-0862">Zinc</keyword>
<sequence length="311" mass="35078">MNEHTHISDRPDVPDLTIPTGITPFFFPSARGRLVRLDRLANTLLSRHNYPYAISKLGGEALVLVSGLAAALKFEGSFSLQVKGEGAVSLLVVDCTHNGELRFYARYDKEKLDLLPKQATALELFEKGLFVLTVDQRNDKDSYQGMVEITGNSLSEMASHYFETSEQLNSWIRLFCEETSEGWQASGLIIEKIASDPSIVFKDKAEITNDEEEWNTLTILAETVTAKEVLDTNLSNNDLLYRLFNSTPITIGNPKPVSYGCRCSRSRLQNILKTFNQNDLESMNEEGNITMTCEFCRYNFVFNQNEIQSTK</sequence>